<dbReference type="OrthoDB" id="8609648at2"/>
<organism evidence="7 8">
    <name type="scientific">Anaerosacchariphilus polymeriproducens</name>
    <dbReference type="NCBI Taxonomy" id="1812858"/>
    <lineage>
        <taxon>Bacteria</taxon>
        <taxon>Bacillati</taxon>
        <taxon>Bacillota</taxon>
        <taxon>Clostridia</taxon>
        <taxon>Lachnospirales</taxon>
        <taxon>Lachnospiraceae</taxon>
        <taxon>Anaerosacchariphilus</taxon>
    </lineage>
</organism>
<dbReference type="InterPro" id="IPR050833">
    <property type="entry name" value="Poly_Biosynth_Transport"/>
</dbReference>
<feature type="transmembrane region" description="Helical" evidence="6">
    <location>
        <begin position="338"/>
        <end position="362"/>
    </location>
</feature>
<evidence type="ECO:0000256" key="5">
    <source>
        <dbReference type="ARBA" id="ARBA00023136"/>
    </source>
</evidence>
<feature type="transmembrane region" description="Helical" evidence="6">
    <location>
        <begin position="374"/>
        <end position="391"/>
    </location>
</feature>
<dbReference type="PANTHER" id="PTHR30250:SF11">
    <property type="entry name" value="O-ANTIGEN TRANSPORTER-RELATED"/>
    <property type="match status" value="1"/>
</dbReference>
<sequence length="505" mass="57772">MRTKKAIINMITGVLGKFSNVILQFVSRTIFINILGSTYLGVYGLFSEVLMVLSLAELGIGTAIVFNLYKPIAENDEPKMKALMNLYGKVYKAVGAFILIVGILCTPLIPLMDRKSNIPDLMIIYVLYVISSASSYLFVYKSAFLVANQKEYIYTTIRVVFNFIQVAAQLAVLAITKSFIFYLVAQILVDLIKNIYVSYKVERMYPFLKNLKGHTLPKEHISNIWKDVKALIIYKFSNVMVNSTDNILITMFVGIVQTGLYSNYSTILTHVVHIIDTIVYSFDAGIGNYNATESDENKYKMFKNFNFFMNWIFGFSVICLFVLFNPFIHLWIGDSYLFTWPIVAVICLNFYVTGTQKIIWSFRQAMGLFVYGKYKPLVSVVVNLVSSVILAKQYGLIGVFIGTSITRIFVDIWFDPYIVHKYGFKLSVINYYLDYIRTVAVIIVAALATLFASQIFNGDGFLIFGWKFLCCISIPNVIFWICYHKRDEMGYLKMKCNNIIQKIKK</sequence>
<feature type="transmembrane region" description="Helical" evidence="6">
    <location>
        <begin position="397"/>
        <end position="414"/>
    </location>
</feature>
<feature type="transmembrane region" description="Helical" evidence="6">
    <location>
        <begin position="121"/>
        <end position="140"/>
    </location>
</feature>
<evidence type="ECO:0000313" key="7">
    <source>
        <dbReference type="EMBL" id="RDU24783.1"/>
    </source>
</evidence>
<feature type="transmembrane region" description="Helical" evidence="6">
    <location>
        <begin position="152"/>
        <end position="173"/>
    </location>
</feature>
<feature type="transmembrane region" description="Helical" evidence="6">
    <location>
        <begin position="90"/>
        <end position="109"/>
    </location>
</feature>
<dbReference type="RefSeq" id="WP_115480530.1">
    <property type="nucleotide sequence ID" value="NZ_QRCT01000010.1"/>
</dbReference>
<gene>
    <name evidence="7" type="ORF">DWV06_02065</name>
</gene>
<evidence type="ECO:0000256" key="2">
    <source>
        <dbReference type="ARBA" id="ARBA00022475"/>
    </source>
</evidence>
<keyword evidence="4 6" id="KW-1133">Transmembrane helix</keyword>
<dbReference type="AlphaFoldDB" id="A0A371AZ09"/>
<keyword evidence="5 6" id="KW-0472">Membrane</keyword>
<evidence type="ECO:0000313" key="8">
    <source>
        <dbReference type="Proteomes" id="UP000255036"/>
    </source>
</evidence>
<accession>A0A371AZ09</accession>
<feature type="transmembrane region" description="Helical" evidence="6">
    <location>
        <begin position="21"/>
        <end position="43"/>
    </location>
</feature>
<dbReference type="Proteomes" id="UP000255036">
    <property type="component" value="Unassembled WGS sequence"/>
</dbReference>
<proteinExistence type="predicted"/>
<feature type="transmembrane region" description="Helical" evidence="6">
    <location>
        <begin position="435"/>
        <end position="456"/>
    </location>
</feature>
<protein>
    <submittedName>
        <fullName evidence="7">Sugar translocase</fullName>
    </submittedName>
</protein>
<keyword evidence="3 6" id="KW-0812">Transmembrane</keyword>
<evidence type="ECO:0000256" key="3">
    <source>
        <dbReference type="ARBA" id="ARBA00022692"/>
    </source>
</evidence>
<feature type="transmembrane region" description="Helical" evidence="6">
    <location>
        <begin position="462"/>
        <end position="483"/>
    </location>
</feature>
<name>A0A371AZ09_9FIRM</name>
<keyword evidence="8" id="KW-1185">Reference proteome</keyword>
<comment type="subcellular location">
    <subcellularLocation>
        <location evidence="1">Cell membrane</location>
        <topology evidence="1">Multi-pass membrane protein</topology>
    </subcellularLocation>
</comment>
<keyword evidence="2" id="KW-1003">Cell membrane</keyword>
<feature type="transmembrane region" description="Helical" evidence="6">
    <location>
        <begin position="308"/>
        <end position="332"/>
    </location>
</feature>
<comment type="caution">
    <text evidence="7">The sequence shown here is derived from an EMBL/GenBank/DDBJ whole genome shotgun (WGS) entry which is preliminary data.</text>
</comment>
<dbReference type="PANTHER" id="PTHR30250">
    <property type="entry name" value="PST FAMILY PREDICTED COLANIC ACID TRANSPORTER"/>
    <property type="match status" value="1"/>
</dbReference>
<dbReference type="EMBL" id="QRCT01000010">
    <property type="protein sequence ID" value="RDU24783.1"/>
    <property type="molecule type" value="Genomic_DNA"/>
</dbReference>
<evidence type="ECO:0000256" key="4">
    <source>
        <dbReference type="ARBA" id="ARBA00022989"/>
    </source>
</evidence>
<dbReference type="GO" id="GO:0005886">
    <property type="term" value="C:plasma membrane"/>
    <property type="evidence" value="ECO:0007669"/>
    <property type="project" value="UniProtKB-SubCell"/>
</dbReference>
<evidence type="ECO:0000256" key="6">
    <source>
        <dbReference type="SAM" id="Phobius"/>
    </source>
</evidence>
<feature type="transmembrane region" description="Helical" evidence="6">
    <location>
        <begin position="49"/>
        <end position="69"/>
    </location>
</feature>
<reference evidence="7 8" key="1">
    <citation type="submission" date="2018-07" db="EMBL/GenBank/DDBJ databases">
        <title>Anaerosacharophilus polymeroproducens gen. nov. sp. nov., an anaerobic bacterium isolated from salt field.</title>
        <authorList>
            <person name="Kim W."/>
            <person name="Yang S.-H."/>
            <person name="Oh J."/>
            <person name="Lee J.-H."/>
            <person name="Kwon K.K."/>
        </authorList>
    </citation>
    <scope>NUCLEOTIDE SEQUENCE [LARGE SCALE GENOMIC DNA]</scope>
    <source>
        <strain evidence="7 8">MCWD5</strain>
    </source>
</reference>
<evidence type="ECO:0000256" key="1">
    <source>
        <dbReference type="ARBA" id="ARBA00004651"/>
    </source>
</evidence>